<keyword evidence="16" id="KW-1185">Reference proteome</keyword>
<dbReference type="RefSeq" id="WP_021248086.1">
    <property type="nucleotide sequence ID" value="NZ_ATJV01000024.1"/>
</dbReference>
<evidence type="ECO:0000256" key="3">
    <source>
        <dbReference type="ARBA" id="ARBA00012328"/>
    </source>
</evidence>
<dbReference type="Pfam" id="PF04452">
    <property type="entry name" value="Methyltrans_RNA"/>
    <property type="match status" value="1"/>
</dbReference>
<feature type="domain" description="Ribosomal RNA small subunit methyltransferase E methyltransferase" evidence="13">
    <location>
        <begin position="73"/>
        <end position="234"/>
    </location>
</feature>
<evidence type="ECO:0000256" key="10">
    <source>
        <dbReference type="ARBA" id="ARBA00025699"/>
    </source>
</evidence>
<evidence type="ECO:0000256" key="1">
    <source>
        <dbReference type="ARBA" id="ARBA00004496"/>
    </source>
</evidence>
<sequence length="240" mass="25943">MISRFHYPGALPECGELALPDELAHHALRVLRLRDGEALILFDGRGDEVEARLSVRGKAGFAVLGERRRVNRESPLQVVLVQALAASDKMDWVIQKAVELGVSAIQPVQAERSVLRLSAERAEKRLAHWRQVAVAACEQSGRNRIPEVRALQGLGKWLAAHRDGSCHVLAPGGEVGFTDLARLPGPIHVLVGPEGGWTDSELAACDGAGCRRVTLGPRVLRTETAGLAALAVLQARWGDF</sequence>
<dbReference type="EMBL" id="ATJV01000024">
    <property type="protein sequence ID" value="EPZ16942.1"/>
    <property type="molecule type" value="Genomic_DNA"/>
</dbReference>
<dbReference type="eggNOG" id="COG1385">
    <property type="taxonomic scope" value="Bacteria"/>
</dbReference>
<dbReference type="PATRIC" id="fig|1348657.5.peg.639"/>
<protein>
    <recommendedName>
        <fullName evidence="4 12">Ribosomal RNA small subunit methyltransferase E</fullName>
        <ecNumber evidence="3 12">2.1.1.193</ecNumber>
    </recommendedName>
</protein>
<evidence type="ECO:0000256" key="4">
    <source>
        <dbReference type="ARBA" id="ARBA00013673"/>
    </source>
</evidence>
<dbReference type="Proteomes" id="UP000015455">
    <property type="component" value="Unassembled WGS sequence"/>
</dbReference>
<dbReference type="NCBIfam" id="NF008692">
    <property type="entry name" value="PRK11713.1-5"/>
    <property type="match status" value="1"/>
</dbReference>
<evidence type="ECO:0000256" key="5">
    <source>
        <dbReference type="ARBA" id="ARBA00022490"/>
    </source>
</evidence>
<keyword evidence="6 12" id="KW-0698">rRNA processing</keyword>
<dbReference type="AlphaFoldDB" id="S9ZTS5"/>
<dbReference type="GO" id="GO:0070042">
    <property type="term" value="F:rRNA (uridine-N3-)-methyltransferase activity"/>
    <property type="evidence" value="ECO:0007669"/>
    <property type="project" value="TreeGrafter"/>
</dbReference>
<comment type="subcellular location">
    <subcellularLocation>
        <location evidence="1 12">Cytoplasm</location>
    </subcellularLocation>
</comment>
<dbReference type="PIRSF" id="PIRSF015601">
    <property type="entry name" value="MTase_slr0722"/>
    <property type="match status" value="1"/>
</dbReference>
<dbReference type="Gene3D" id="3.40.1280.10">
    <property type="match status" value="1"/>
</dbReference>
<evidence type="ECO:0000256" key="9">
    <source>
        <dbReference type="ARBA" id="ARBA00022691"/>
    </source>
</evidence>
<dbReference type="EC" id="2.1.1.193" evidence="3 12"/>
<organism evidence="15 16">
    <name type="scientific">Thauera terpenica 58Eu</name>
    <dbReference type="NCBI Taxonomy" id="1348657"/>
    <lineage>
        <taxon>Bacteria</taxon>
        <taxon>Pseudomonadati</taxon>
        <taxon>Pseudomonadota</taxon>
        <taxon>Betaproteobacteria</taxon>
        <taxon>Rhodocyclales</taxon>
        <taxon>Zoogloeaceae</taxon>
        <taxon>Thauera</taxon>
    </lineage>
</organism>
<evidence type="ECO:0000256" key="7">
    <source>
        <dbReference type="ARBA" id="ARBA00022603"/>
    </source>
</evidence>
<dbReference type="NCBIfam" id="TIGR00046">
    <property type="entry name" value="RsmE family RNA methyltransferase"/>
    <property type="match status" value="1"/>
</dbReference>
<dbReference type="InterPro" id="IPR029028">
    <property type="entry name" value="Alpha/beta_knot_MTases"/>
</dbReference>
<accession>S9ZTS5</accession>
<dbReference type="GO" id="GO:0070475">
    <property type="term" value="P:rRNA base methylation"/>
    <property type="evidence" value="ECO:0007669"/>
    <property type="project" value="TreeGrafter"/>
</dbReference>
<dbReference type="SUPFAM" id="SSF88697">
    <property type="entry name" value="PUA domain-like"/>
    <property type="match status" value="1"/>
</dbReference>
<keyword evidence="5 12" id="KW-0963">Cytoplasm</keyword>
<keyword evidence="7 12" id="KW-0489">Methyltransferase</keyword>
<evidence type="ECO:0000256" key="8">
    <source>
        <dbReference type="ARBA" id="ARBA00022679"/>
    </source>
</evidence>
<name>S9ZTS5_9RHOO</name>
<evidence type="ECO:0000313" key="15">
    <source>
        <dbReference type="EMBL" id="EPZ16942.1"/>
    </source>
</evidence>
<dbReference type="CDD" id="cd18084">
    <property type="entry name" value="RsmE-like"/>
    <property type="match status" value="1"/>
</dbReference>
<comment type="caution">
    <text evidence="15">The sequence shown here is derived from an EMBL/GenBank/DDBJ whole genome shotgun (WGS) entry which is preliminary data.</text>
</comment>
<dbReference type="OrthoDB" id="9815641at2"/>
<feature type="domain" description="Ribosomal RNA small subunit methyltransferase E PUA-like" evidence="14">
    <location>
        <begin position="19"/>
        <end position="58"/>
    </location>
</feature>
<evidence type="ECO:0000256" key="2">
    <source>
        <dbReference type="ARBA" id="ARBA00005528"/>
    </source>
</evidence>
<dbReference type="InterPro" id="IPR029026">
    <property type="entry name" value="tRNA_m1G_MTases_N"/>
</dbReference>
<evidence type="ECO:0000256" key="12">
    <source>
        <dbReference type="PIRNR" id="PIRNR015601"/>
    </source>
</evidence>
<comment type="function">
    <text evidence="10 12">Specifically methylates the N3 position of the uracil ring of uridine 1498 (m3U1498) in 16S rRNA. Acts on the fully assembled 30S ribosomal subunit.</text>
</comment>
<keyword evidence="9 12" id="KW-0949">S-adenosyl-L-methionine</keyword>
<dbReference type="Gene3D" id="2.40.240.20">
    <property type="entry name" value="Hypothetical PUA domain-like, domain 1"/>
    <property type="match status" value="1"/>
</dbReference>
<proteinExistence type="inferred from homology"/>
<evidence type="ECO:0000259" key="13">
    <source>
        <dbReference type="Pfam" id="PF04452"/>
    </source>
</evidence>
<dbReference type="PANTHER" id="PTHR30027">
    <property type="entry name" value="RIBOSOMAL RNA SMALL SUBUNIT METHYLTRANSFERASE E"/>
    <property type="match status" value="1"/>
</dbReference>
<dbReference type="InterPro" id="IPR046886">
    <property type="entry name" value="RsmE_MTase_dom"/>
</dbReference>
<dbReference type="InterPro" id="IPR046887">
    <property type="entry name" value="RsmE_PUA-like"/>
</dbReference>
<dbReference type="InterPro" id="IPR006700">
    <property type="entry name" value="RsmE"/>
</dbReference>
<evidence type="ECO:0000259" key="14">
    <source>
        <dbReference type="Pfam" id="PF20260"/>
    </source>
</evidence>
<dbReference type="SUPFAM" id="SSF75217">
    <property type="entry name" value="alpha/beta knot"/>
    <property type="match status" value="1"/>
</dbReference>
<reference evidence="15 16" key="1">
    <citation type="submission" date="2013-06" db="EMBL/GenBank/DDBJ databases">
        <title>Draft genome sequence of Thauera terpenica.</title>
        <authorList>
            <person name="Liu B."/>
            <person name="Frostegard A.H."/>
            <person name="Shapleigh J.P."/>
        </authorList>
    </citation>
    <scope>NUCLEOTIDE SEQUENCE [LARGE SCALE GENOMIC DNA]</scope>
    <source>
        <strain evidence="15 16">58Eu</strain>
    </source>
</reference>
<dbReference type="GO" id="GO:0005737">
    <property type="term" value="C:cytoplasm"/>
    <property type="evidence" value="ECO:0007669"/>
    <property type="project" value="UniProtKB-SubCell"/>
</dbReference>
<comment type="similarity">
    <text evidence="2 12">Belongs to the RNA methyltransferase RsmE family.</text>
</comment>
<dbReference type="PANTHER" id="PTHR30027:SF3">
    <property type="entry name" value="16S RRNA (URACIL(1498)-N(3))-METHYLTRANSFERASE"/>
    <property type="match status" value="1"/>
</dbReference>
<evidence type="ECO:0000256" key="6">
    <source>
        <dbReference type="ARBA" id="ARBA00022552"/>
    </source>
</evidence>
<dbReference type="Pfam" id="PF20260">
    <property type="entry name" value="PUA_4"/>
    <property type="match status" value="1"/>
</dbReference>
<keyword evidence="8 12" id="KW-0808">Transferase</keyword>
<gene>
    <name evidence="15" type="ORF">M622_10505</name>
</gene>
<comment type="catalytic activity">
    <reaction evidence="11 12">
        <text>uridine(1498) in 16S rRNA + S-adenosyl-L-methionine = N(3)-methyluridine(1498) in 16S rRNA + S-adenosyl-L-homocysteine + H(+)</text>
        <dbReference type="Rhea" id="RHEA:42920"/>
        <dbReference type="Rhea" id="RHEA-COMP:10283"/>
        <dbReference type="Rhea" id="RHEA-COMP:10284"/>
        <dbReference type="ChEBI" id="CHEBI:15378"/>
        <dbReference type="ChEBI" id="CHEBI:57856"/>
        <dbReference type="ChEBI" id="CHEBI:59789"/>
        <dbReference type="ChEBI" id="CHEBI:65315"/>
        <dbReference type="ChEBI" id="CHEBI:74502"/>
        <dbReference type="EC" id="2.1.1.193"/>
    </reaction>
</comment>
<evidence type="ECO:0000256" key="11">
    <source>
        <dbReference type="ARBA" id="ARBA00047944"/>
    </source>
</evidence>
<dbReference type="STRING" id="1348657.M622_10505"/>
<evidence type="ECO:0000313" key="16">
    <source>
        <dbReference type="Proteomes" id="UP000015455"/>
    </source>
</evidence>
<dbReference type="InterPro" id="IPR015947">
    <property type="entry name" value="PUA-like_sf"/>
</dbReference>